<evidence type="ECO:0000256" key="6">
    <source>
        <dbReference type="ARBA" id="ARBA00064952"/>
    </source>
</evidence>
<feature type="region of interest" description="Disordered" evidence="10">
    <location>
        <begin position="1275"/>
        <end position="1297"/>
    </location>
</feature>
<feature type="compositionally biased region" description="Basic and acidic residues" evidence="10">
    <location>
        <begin position="592"/>
        <end position="601"/>
    </location>
</feature>
<feature type="region of interest" description="Disordered" evidence="10">
    <location>
        <begin position="799"/>
        <end position="1032"/>
    </location>
</feature>
<dbReference type="Proteomes" id="UP001318040">
    <property type="component" value="Chromosome 44"/>
</dbReference>
<comment type="similarity">
    <text evidence="2">Belongs to the CENP-C/MIF2 family.</text>
</comment>
<dbReference type="InterPro" id="IPR011051">
    <property type="entry name" value="RmlC_Cupin_sf"/>
</dbReference>
<dbReference type="PANTHER" id="PTHR16684">
    <property type="entry name" value="CENTROMERE PROTEIN C"/>
    <property type="match status" value="1"/>
</dbReference>
<dbReference type="InterPro" id="IPR014710">
    <property type="entry name" value="RmlC-like_jellyroll"/>
</dbReference>
<evidence type="ECO:0000256" key="3">
    <source>
        <dbReference type="ARBA" id="ARBA00023125"/>
    </source>
</evidence>
<dbReference type="FunFam" id="2.60.120.10:FF:000033">
    <property type="entry name" value="Centromere protein C 1"/>
    <property type="match status" value="1"/>
</dbReference>
<protein>
    <recommendedName>
        <fullName evidence="7">Centromere protein C</fullName>
    </recommendedName>
    <alternativeName>
        <fullName evidence="8">Centromere autoantigen C</fullName>
    </alternativeName>
    <alternativeName>
        <fullName evidence="9">Centromere protein C 1</fullName>
    </alternativeName>
</protein>
<evidence type="ECO:0000256" key="7">
    <source>
        <dbReference type="ARBA" id="ARBA00068530"/>
    </source>
</evidence>
<evidence type="ECO:0000256" key="1">
    <source>
        <dbReference type="ARBA" id="ARBA00004123"/>
    </source>
</evidence>
<feature type="compositionally biased region" description="Low complexity" evidence="10">
    <location>
        <begin position="964"/>
        <end position="977"/>
    </location>
</feature>
<dbReference type="GO" id="GO:0005634">
    <property type="term" value="C:nucleus"/>
    <property type="evidence" value="ECO:0007669"/>
    <property type="project" value="UniProtKB-SubCell"/>
</dbReference>
<keyword evidence="3" id="KW-0238">DNA-binding</keyword>
<feature type="compositionally biased region" description="Polar residues" evidence="10">
    <location>
        <begin position="874"/>
        <end position="902"/>
    </location>
</feature>
<gene>
    <name evidence="13" type="primary">CENPC</name>
</gene>
<keyword evidence="4" id="KW-0539">Nucleus</keyword>
<comment type="subcellular location">
    <subcellularLocation>
        <location evidence="1">Nucleus</location>
    </subcellularLocation>
</comment>
<evidence type="ECO:0000256" key="8">
    <source>
        <dbReference type="ARBA" id="ARBA00082151"/>
    </source>
</evidence>
<comment type="function">
    <text evidence="5">Component of the CENPA-NAC (nucleosome-associated) complex, a complex that plays a central role in assembly of kinetochore proteins, mitotic progression and chromosome segregation. The CENPA-NAC complex recruits the CENPA-CAD (nucleosome distal) complex and may be involved in incorporation of newly synthesized CENPA into centromeres. CENPC recruits DNA methylation and DNMT3B to both centromeric and pericentromeric satellite repeats and regulates the histone code in these regions.</text>
</comment>
<comment type="subunit">
    <text evidence="6">Oligomer. Component of the CENPA-NAC complex, at least composed of CENPA, CENPC, CENPH, CENPM, CENPN, CENPT and CENPU. The CENPA-NAC complex interacts with the CENPA-CAD complex, composed of CENPI, CENPK, CENPL, CENPO, CENPP, CENPQ, CENPR and CENPS. Binds to DAXX. Interacts with DNMT3B. Interacts directly with CENPA. Identified in a centromere complex containing histones H2A, H2B and H4, and at least CENPA, CENPB, CENPC, CENPT, CENPN, HJURP, SUPT16H, SSRP1 and RSF1. Interacts with MEIKIN.</text>
</comment>
<evidence type="ECO:0000256" key="2">
    <source>
        <dbReference type="ARBA" id="ARBA00010291"/>
    </source>
</evidence>
<evidence type="ECO:0000256" key="5">
    <source>
        <dbReference type="ARBA" id="ARBA00053516"/>
    </source>
</evidence>
<feature type="compositionally biased region" description="Acidic residues" evidence="10">
    <location>
        <begin position="500"/>
        <end position="520"/>
    </location>
</feature>
<dbReference type="Pfam" id="PF11699">
    <property type="entry name" value="CENP-C_C"/>
    <property type="match status" value="1"/>
</dbReference>
<dbReference type="KEGG" id="pmrn:116951832"/>
<dbReference type="InterPro" id="IPR025974">
    <property type="entry name" value="Mif2/CENP-C_cupin"/>
</dbReference>
<name>A0AAJ7X9R5_PETMA</name>
<accession>A0AAJ7X9R5</accession>
<dbReference type="CTD" id="1060"/>
<dbReference type="RefSeq" id="XP_032826491.1">
    <property type="nucleotide sequence ID" value="XM_032970600.1"/>
</dbReference>
<feature type="region of interest" description="Disordered" evidence="10">
    <location>
        <begin position="1086"/>
        <end position="1115"/>
    </location>
</feature>
<feature type="region of interest" description="Disordered" evidence="10">
    <location>
        <begin position="399"/>
        <end position="785"/>
    </location>
</feature>
<dbReference type="GO" id="GO:0051455">
    <property type="term" value="P:spindle attachment to meiosis I kinetochore"/>
    <property type="evidence" value="ECO:0007669"/>
    <property type="project" value="TreeGrafter"/>
</dbReference>
<evidence type="ECO:0000256" key="9">
    <source>
        <dbReference type="ARBA" id="ARBA00083562"/>
    </source>
</evidence>
<dbReference type="Gene3D" id="2.60.120.10">
    <property type="entry name" value="Jelly Rolls"/>
    <property type="match status" value="1"/>
</dbReference>
<dbReference type="GeneID" id="116951832"/>
<evidence type="ECO:0000256" key="4">
    <source>
        <dbReference type="ARBA" id="ARBA00023242"/>
    </source>
</evidence>
<dbReference type="GO" id="GO:0005721">
    <property type="term" value="C:pericentric heterochromatin"/>
    <property type="evidence" value="ECO:0007669"/>
    <property type="project" value="UniProtKB-ARBA"/>
</dbReference>
<feature type="compositionally biased region" description="Basic and acidic residues" evidence="10">
    <location>
        <begin position="345"/>
        <end position="364"/>
    </location>
</feature>
<feature type="compositionally biased region" description="Polar residues" evidence="10">
    <location>
        <begin position="414"/>
        <end position="427"/>
    </location>
</feature>
<feature type="region of interest" description="Disordered" evidence="10">
    <location>
        <begin position="341"/>
        <end position="380"/>
    </location>
</feature>
<feature type="compositionally biased region" description="Basic and acidic residues" evidence="10">
    <location>
        <begin position="402"/>
        <end position="411"/>
    </location>
</feature>
<feature type="compositionally biased region" description="Basic residues" evidence="10">
    <location>
        <begin position="1089"/>
        <end position="1105"/>
    </location>
</feature>
<dbReference type="InterPro" id="IPR028386">
    <property type="entry name" value="CENP-C/Mif2/cnp3"/>
</dbReference>
<dbReference type="GO" id="GO:0019237">
    <property type="term" value="F:centromeric DNA binding"/>
    <property type="evidence" value="ECO:0007669"/>
    <property type="project" value="InterPro"/>
</dbReference>
<proteinExistence type="inferred from homology"/>
<keyword evidence="12" id="KW-1185">Reference proteome</keyword>
<reference evidence="13" key="1">
    <citation type="submission" date="2025-08" db="UniProtKB">
        <authorList>
            <consortium name="RefSeq"/>
        </authorList>
    </citation>
    <scope>IDENTIFICATION</scope>
    <source>
        <tissue evidence="13">Sperm</tissue>
    </source>
</reference>
<feature type="domain" description="Mif2/CENP-C cupin" evidence="11">
    <location>
        <begin position="1186"/>
        <end position="1267"/>
    </location>
</feature>
<evidence type="ECO:0000256" key="10">
    <source>
        <dbReference type="SAM" id="MobiDB-lite"/>
    </source>
</evidence>
<organism evidence="12 13">
    <name type="scientific">Petromyzon marinus</name>
    <name type="common">Sea lamprey</name>
    <dbReference type="NCBI Taxonomy" id="7757"/>
    <lineage>
        <taxon>Eukaryota</taxon>
        <taxon>Metazoa</taxon>
        <taxon>Chordata</taxon>
        <taxon>Craniata</taxon>
        <taxon>Vertebrata</taxon>
        <taxon>Cyclostomata</taxon>
        <taxon>Hyperoartia</taxon>
        <taxon>Petromyzontiformes</taxon>
        <taxon>Petromyzontidae</taxon>
        <taxon>Petromyzon</taxon>
    </lineage>
</organism>
<dbReference type="SUPFAM" id="SSF51182">
    <property type="entry name" value="RmlC-like cupins"/>
    <property type="match status" value="1"/>
</dbReference>
<dbReference type="GO" id="GO:0000776">
    <property type="term" value="C:kinetochore"/>
    <property type="evidence" value="ECO:0007669"/>
    <property type="project" value="InterPro"/>
</dbReference>
<sequence>MSRPQSMQRSLCPNILFGRRTGRQLNINVWDGAATINDYFADFPEDSGDESSFIPEIGSENRTNVYKSPASHGDLRKSLHRYDPRRSHMPVDVHRSYLEGDAHRSQAPADACESQILANARRSLGLADSVKRPSTDNVHRTLVRREESFGQSLKQFDNSIVSLQQGEEHLEKQAFVNRLKLDEIETLDEEHDAVPTRHSAVPDKTGSTCKLLSKVLNKVTPRVTTELDRGQNPTGSLSRVYQMPSPHSVLKGVVSKKRLIFDDVEGCEKLTVAAPPHGVNPLKTTPLKPTVSRVSSVAPRPSISSSKYLAILEADDDFCDDFEVMDDDMSSEGWLSLPHSKRTKNAKEVRPAKENNVRNREVKRNKSVNTDTRAATGPSALAVTATGSKKVAIARIATPSGEGKKASKKDSVAPASNVTTKSLSKSQAVEAEETENTRHLRSSRLVKSRPSTFQPPRIASVADKTTAHASSSLKVQHASASCRAADKSNPKSTNKRQADLEDDEKPEEEELQEEEQENDSASESSPSEVKGGRPVQASRRFAEQNKYTDSQDEDDRGGNITGKALPSKKKISQKEAMGPTNAVSKPKQKPNALREEVEVNHSKMTLGRRVSKPPGNWWIVTDIDPSTVPNYDHSGRQAAVATPRKPLSHSQKKSTSSCPSNSPPSPLLSPASRSPSPSPPEKDAKSAKPNRPTKKQKRESHGREEAPIPVYTPKSILKQGSHHVRKSQRETVNFVSSHKQWDVHMQGNQEMGGNEGGSTSSQSPTPPPRKSTFGTSLPMLAQKGHRSVFSTFSEVYMDTPNSASKKDRSQQKQSRVLTPRSELKRPSAVNHAASVPDSARQKTPLQLQHPPGLSGHMPASHSKWRQQPEPMVTDTDSSLQQSGNDSAEVHLSQNKLPQSSIHESVKKALHQQRRSGVLFKDRPEATQGSRGRKTQKPSPFPEVYRESYDNGTDYDDDSDYQEPSTATTNSTVGTTQSENASQEEPSEVDATPLENHNIYDNKPSSKHHGTHYSEESMQDDSMEGVQCPKKQHLHKKIRLPTNTPGMRRSERTRVPTLKFWAGERIKYRLRRSGGFLVSGIISPEQVNPHRAHRKSMKTNIRRPKNPRITPFSVSSDHNANLPVNLSIQTEDIPEEMELADVNEGTPVQGLNENEEFVMDCVRTQDMCAYLGPHRQALQPTDALGVWKALSQPSYACGYFILRPQQEKGLQYVNMDTMLFNIIQGKVAITIHNSNYILQTGDMFVVPPGNVYNVRNLRYDQASLFFTQIKGNPQKSVAVSSQPPGKEQQHHYCASPHK</sequence>
<feature type="compositionally biased region" description="Low complexity" evidence="10">
    <location>
        <begin position="745"/>
        <end position="763"/>
    </location>
</feature>
<evidence type="ECO:0000313" key="13">
    <source>
        <dbReference type="RefSeq" id="XP_032826491.1"/>
    </source>
</evidence>
<dbReference type="GO" id="GO:0051315">
    <property type="term" value="P:attachment of mitotic spindle microtubules to kinetochore"/>
    <property type="evidence" value="ECO:0007669"/>
    <property type="project" value="TreeGrafter"/>
</dbReference>
<evidence type="ECO:0000259" key="11">
    <source>
        <dbReference type="Pfam" id="PF11699"/>
    </source>
</evidence>
<evidence type="ECO:0000313" key="12">
    <source>
        <dbReference type="Proteomes" id="UP001318040"/>
    </source>
</evidence>
<dbReference type="GO" id="GO:0051382">
    <property type="term" value="P:kinetochore assembly"/>
    <property type="evidence" value="ECO:0007669"/>
    <property type="project" value="InterPro"/>
</dbReference>
<dbReference type="PANTHER" id="PTHR16684:SF11">
    <property type="entry name" value="CENTROMERE PROTEIN C"/>
    <property type="match status" value="1"/>
</dbReference>